<protein>
    <recommendedName>
        <fullName evidence="3">DNA repair protein REV1</fullName>
    </recommendedName>
</protein>
<evidence type="ECO:0000256" key="4">
    <source>
        <dbReference type="ARBA" id="ARBA00022634"/>
    </source>
</evidence>
<dbReference type="GO" id="GO:0006281">
    <property type="term" value="P:DNA repair"/>
    <property type="evidence" value="ECO:0007669"/>
    <property type="project" value="UniProtKB-KW"/>
</dbReference>
<accession>A0A8T0E2I2</accession>
<feature type="compositionally biased region" description="Low complexity" evidence="13">
    <location>
        <begin position="395"/>
        <end position="407"/>
    </location>
</feature>
<keyword evidence="11" id="KW-0234">DNA repair</keyword>
<dbReference type="GO" id="GO:0005634">
    <property type="term" value="C:nucleus"/>
    <property type="evidence" value="ECO:0007669"/>
    <property type="project" value="UniProtKB-SubCell"/>
</dbReference>
<dbReference type="PROSITE" id="PS50060">
    <property type="entry name" value="MAM_2"/>
    <property type="match status" value="1"/>
</dbReference>
<feature type="chain" id="PRO_5035875371" description="DNA repair protein REV1" evidence="14">
    <location>
        <begin position="29"/>
        <end position="558"/>
    </location>
</feature>
<dbReference type="PANTHER" id="PTHR45990:SF1">
    <property type="entry name" value="DNA REPAIR PROTEIN REV1"/>
    <property type="match status" value="1"/>
</dbReference>
<reference evidence="16" key="1">
    <citation type="journal article" date="2020" name="bioRxiv">
        <title>Chromosome-level reference genome of the European wasp spider Argiope bruennichi: a resource for studies on range expansion and evolutionary adaptation.</title>
        <authorList>
            <person name="Sheffer M.M."/>
            <person name="Hoppe A."/>
            <person name="Krehenwinkel H."/>
            <person name="Uhl G."/>
            <person name="Kuss A.W."/>
            <person name="Jensen L."/>
            <person name="Jensen C."/>
            <person name="Gillespie R.G."/>
            <person name="Hoff K.J."/>
            <person name="Prost S."/>
        </authorList>
    </citation>
    <scope>NUCLEOTIDE SEQUENCE</scope>
</reference>
<evidence type="ECO:0000313" key="17">
    <source>
        <dbReference type="Proteomes" id="UP000807504"/>
    </source>
</evidence>
<keyword evidence="10" id="KW-0238">DNA-binding</keyword>
<keyword evidence="6" id="KW-0548">Nucleotidyltransferase</keyword>
<keyword evidence="8" id="KW-0227">DNA damage</keyword>
<dbReference type="GO" id="GO:0016020">
    <property type="term" value="C:membrane"/>
    <property type="evidence" value="ECO:0007669"/>
    <property type="project" value="InterPro"/>
</dbReference>
<feature type="signal peptide" evidence="14">
    <location>
        <begin position="1"/>
        <end position="28"/>
    </location>
</feature>
<evidence type="ECO:0000256" key="14">
    <source>
        <dbReference type="SAM" id="SignalP"/>
    </source>
</evidence>
<dbReference type="Proteomes" id="UP000807504">
    <property type="component" value="Unassembled WGS sequence"/>
</dbReference>
<evidence type="ECO:0000256" key="2">
    <source>
        <dbReference type="ARBA" id="ARBA00010945"/>
    </source>
</evidence>
<reference evidence="16" key="2">
    <citation type="submission" date="2020-06" db="EMBL/GenBank/DDBJ databases">
        <authorList>
            <person name="Sheffer M."/>
        </authorList>
    </citation>
    <scope>NUCLEOTIDE SEQUENCE</scope>
</reference>
<dbReference type="EMBL" id="JABXBU010002231">
    <property type="protein sequence ID" value="KAF8763660.1"/>
    <property type="molecule type" value="Genomic_DNA"/>
</dbReference>
<comment type="subcellular location">
    <subcellularLocation>
        <location evidence="1">Nucleus</location>
    </subcellularLocation>
</comment>
<keyword evidence="17" id="KW-1185">Reference proteome</keyword>
<dbReference type="InterPro" id="IPR053848">
    <property type="entry name" value="IMS_HHH_1"/>
</dbReference>
<dbReference type="Gene3D" id="2.60.120.200">
    <property type="match status" value="1"/>
</dbReference>
<dbReference type="Pfam" id="PF00629">
    <property type="entry name" value="MAM"/>
    <property type="match status" value="1"/>
</dbReference>
<evidence type="ECO:0000256" key="12">
    <source>
        <dbReference type="ARBA" id="ARBA00023242"/>
    </source>
</evidence>
<dbReference type="GO" id="GO:0046872">
    <property type="term" value="F:metal ion binding"/>
    <property type="evidence" value="ECO:0007669"/>
    <property type="project" value="UniProtKB-KW"/>
</dbReference>
<dbReference type="Gene3D" id="1.10.150.20">
    <property type="entry name" value="5' to 3' exonuclease, C-terminal subdomain"/>
    <property type="match status" value="1"/>
</dbReference>
<dbReference type="FunFam" id="3.30.1490.100:FF:000001">
    <property type="entry name" value="DNA repair protein REV1"/>
    <property type="match status" value="1"/>
</dbReference>
<evidence type="ECO:0000259" key="15">
    <source>
        <dbReference type="PROSITE" id="PS50060"/>
    </source>
</evidence>
<comment type="caution">
    <text evidence="16">The sequence shown here is derived from an EMBL/GenBank/DDBJ whole genome shotgun (WGS) entry which is preliminary data.</text>
</comment>
<sequence>MLLSDMMGPGWSFWVGTVLLLAAGSVFGFDCEFPNRECGWNWSEAWTLLSAANISALGPTAPQADSENNVKGEMLYYSAEVSGPQSLLKVVSPVFEPHTLPTCALQFALHMFRMDFAKFKMIINAPNNSWESTTFEGNSAHRWENQTQPINVVTQPFQVILEILNPGTTYPSHVAIDDIRAINCYHSVGYVTAEKFRSSNIRTCEDMQKIPLSKLQQEFGPKTGQTFYNNCRGKDDRIVKYFKDRKSVSAEINYGIRFETEEDIYNFINELSIEVQNRIQKLNSKGKLVTLKLMVRKSDAPVETAKYMGHGICDHISQSTPLKSATDSSQVISKICCGIARSLKIKPQNYRGVGIQLKSDMIGIDQSFLNALPEDLKKKILNNFISNKKHEYSAAASSQQPSTSFAPIPNNSTKVTPKKNNSNHFVRGANINSTEMLDESVLNALPEDLRKEVLESYGLYPSCETHKPQSSASKQTESCSGHLSSKIHEPQPSTTKQIYSSTEQKSSKEESEVNSDEFSQEKIPTLGGVIELDDLRALIKEWMDSTDDPFGGKCLKGI</sequence>
<evidence type="ECO:0000256" key="7">
    <source>
        <dbReference type="ARBA" id="ARBA00022723"/>
    </source>
</evidence>
<feature type="region of interest" description="Disordered" evidence="13">
    <location>
        <begin position="395"/>
        <end position="426"/>
    </location>
</feature>
<keyword evidence="14" id="KW-0732">Signal</keyword>
<dbReference type="InterPro" id="IPR025527">
    <property type="entry name" value="HUWE1/Rev1_UBM"/>
</dbReference>
<dbReference type="SUPFAM" id="SSF56672">
    <property type="entry name" value="DNA/RNA polymerases"/>
    <property type="match status" value="1"/>
</dbReference>
<proteinExistence type="inferred from homology"/>
<name>A0A8T0E2I2_ARGBR</name>
<evidence type="ECO:0000256" key="13">
    <source>
        <dbReference type="SAM" id="MobiDB-lite"/>
    </source>
</evidence>
<dbReference type="InterPro" id="IPR043502">
    <property type="entry name" value="DNA/RNA_pol_sf"/>
</dbReference>
<dbReference type="Pfam" id="PF21999">
    <property type="entry name" value="IMS_HHH_1"/>
    <property type="match status" value="1"/>
</dbReference>
<keyword evidence="12" id="KW-0539">Nucleus</keyword>
<dbReference type="InterPro" id="IPR017961">
    <property type="entry name" value="DNA_pol_Y-fam_little_finger"/>
</dbReference>
<dbReference type="InterPro" id="IPR036775">
    <property type="entry name" value="DNA_pol_Y-fam_lit_finger_sf"/>
</dbReference>
<evidence type="ECO:0000256" key="9">
    <source>
        <dbReference type="ARBA" id="ARBA00022842"/>
    </source>
</evidence>
<dbReference type="PANTHER" id="PTHR45990">
    <property type="entry name" value="DNA REPAIR PROTEIN REV1"/>
    <property type="match status" value="1"/>
</dbReference>
<dbReference type="GO" id="GO:0003887">
    <property type="term" value="F:DNA-directed DNA polymerase activity"/>
    <property type="evidence" value="ECO:0007669"/>
    <property type="project" value="InterPro"/>
</dbReference>
<evidence type="ECO:0000313" key="16">
    <source>
        <dbReference type="EMBL" id="KAF8763660.1"/>
    </source>
</evidence>
<keyword evidence="9" id="KW-0460">Magnesium</keyword>
<comment type="similarity">
    <text evidence="2">Belongs to the DNA polymerase type-Y family.</text>
</comment>
<keyword evidence="5" id="KW-0808">Transferase</keyword>
<dbReference type="Gene3D" id="3.30.1490.100">
    <property type="entry name" value="DNA polymerase, Y-family, little finger domain"/>
    <property type="match status" value="1"/>
</dbReference>
<dbReference type="SUPFAM" id="SSF100879">
    <property type="entry name" value="Lesion bypass DNA polymerase (Y-family), little finger domain"/>
    <property type="match status" value="1"/>
</dbReference>
<dbReference type="Pfam" id="PF14377">
    <property type="entry name" value="UBM"/>
    <property type="match status" value="2"/>
</dbReference>
<evidence type="ECO:0000256" key="6">
    <source>
        <dbReference type="ARBA" id="ARBA00022695"/>
    </source>
</evidence>
<dbReference type="InterPro" id="IPR000998">
    <property type="entry name" value="MAM_dom"/>
</dbReference>
<dbReference type="GO" id="GO:0042276">
    <property type="term" value="P:error-prone translesion synthesis"/>
    <property type="evidence" value="ECO:0007669"/>
    <property type="project" value="TreeGrafter"/>
</dbReference>
<dbReference type="Pfam" id="PF11799">
    <property type="entry name" value="IMS_C"/>
    <property type="match status" value="1"/>
</dbReference>
<organism evidence="16 17">
    <name type="scientific">Argiope bruennichi</name>
    <name type="common">Wasp spider</name>
    <name type="synonym">Aranea bruennichi</name>
    <dbReference type="NCBI Taxonomy" id="94029"/>
    <lineage>
        <taxon>Eukaryota</taxon>
        <taxon>Metazoa</taxon>
        <taxon>Ecdysozoa</taxon>
        <taxon>Arthropoda</taxon>
        <taxon>Chelicerata</taxon>
        <taxon>Arachnida</taxon>
        <taxon>Araneae</taxon>
        <taxon>Araneomorphae</taxon>
        <taxon>Entelegynae</taxon>
        <taxon>Araneoidea</taxon>
        <taxon>Araneidae</taxon>
        <taxon>Argiope</taxon>
    </lineage>
</organism>
<keyword evidence="4" id="KW-0237">DNA synthesis</keyword>
<dbReference type="GO" id="GO:0070987">
    <property type="term" value="P:error-free translesion synthesis"/>
    <property type="evidence" value="ECO:0007669"/>
    <property type="project" value="TreeGrafter"/>
</dbReference>
<gene>
    <name evidence="16" type="ORF">HNY73_021820</name>
</gene>
<evidence type="ECO:0000256" key="3">
    <source>
        <dbReference type="ARBA" id="ARBA00020399"/>
    </source>
</evidence>
<keyword evidence="7" id="KW-0479">Metal-binding</keyword>
<dbReference type="GO" id="GO:0003684">
    <property type="term" value="F:damaged DNA binding"/>
    <property type="evidence" value="ECO:0007669"/>
    <property type="project" value="InterPro"/>
</dbReference>
<evidence type="ECO:0000256" key="8">
    <source>
        <dbReference type="ARBA" id="ARBA00022763"/>
    </source>
</evidence>
<evidence type="ECO:0000256" key="5">
    <source>
        <dbReference type="ARBA" id="ARBA00022679"/>
    </source>
</evidence>
<evidence type="ECO:0000256" key="1">
    <source>
        <dbReference type="ARBA" id="ARBA00004123"/>
    </source>
</evidence>
<dbReference type="GO" id="GO:0017125">
    <property type="term" value="F:deoxycytidyl transferase activity"/>
    <property type="evidence" value="ECO:0007669"/>
    <property type="project" value="TreeGrafter"/>
</dbReference>
<feature type="region of interest" description="Disordered" evidence="13">
    <location>
        <begin position="464"/>
        <end position="525"/>
    </location>
</feature>
<feature type="compositionally biased region" description="Polar residues" evidence="13">
    <location>
        <begin position="468"/>
        <end position="483"/>
    </location>
</feature>
<evidence type="ECO:0000256" key="11">
    <source>
        <dbReference type="ARBA" id="ARBA00023204"/>
    </source>
</evidence>
<dbReference type="SMART" id="SM00137">
    <property type="entry name" value="MAM"/>
    <property type="match status" value="1"/>
</dbReference>
<dbReference type="AlphaFoldDB" id="A0A8T0E2I2"/>
<feature type="domain" description="MAM" evidence="15">
    <location>
        <begin position="29"/>
        <end position="186"/>
    </location>
</feature>
<feature type="compositionally biased region" description="Polar residues" evidence="13">
    <location>
        <begin position="409"/>
        <end position="426"/>
    </location>
</feature>
<evidence type="ECO:0000256" key="10">
    <source>
        <dbReference type="ARBA" id="ARBA00023125"/>
    </source>
</evidence>